<evidence type="ECO:0000256" key="6">
    <source>
        <dbReference type="ARBA" id="ARBA00023288"/>
    </source>
</evidence>
<dbReference type="GO" id="GO:0051301">
    <property type="term" value="P:cell division"/>
    <property type="evidence" value="ECO:0007669"/>
    <property type="project" value="UniProtKB-UniRule"/>
</dbReference>
<sequence>MNSKGIIEMQLNKVLKGLMIALPVMAIAACSSNKNASNDGSEGMLGAGTGMDANGGNGNMSSEEQARLQMQQLQQNNIVYFDLDKYDIRSDFAQMLDAHANFLRSNPSYKVTVEGHADERGTPEYNISLGERRANAVKMYLQGKGVSADQISIVSYGKEKPAVLGHDEAAYAKNRRAVLVY</sequence>
<dbReference type="NCBIfam" id="NF008067">
    <property type="entry name" value="PRK10802.1"/>
    <property type="match status" value="1"/>
</dbReference>
<dbReference type="STRING" id="199310.c0821"/>
<dbReference type="SUPFAM" id="SSF103088">
    <property type="entry name" value="OmpA-like"/>
    <property type="match status" value="1"/>
</dbReference>
<dbReference type="SMR" id="A0A0H2V5B1"/>
<dbReference type="InterPro" id="IPR036737">
    <property type="entry name" value="OmpA-like_sf"/>
</dbReference>
<evidence type="ECO:0000256" key="9">
    <source>
        <dbReference type="SAM" id="MobiDB-lite"/>
    </source>
</evidence>
<protein>
    <recommendedName>
        <fullName evidence="8">Peptidoglycan-associated lipoprotein</fullName>
        <shortName evidence="8">PAL</shortName>
    </recommendedName>
</protein>
<dbReference type="AlphaFoldDB" id="A0A0H2V5B1"/>
<organism evidence="11 12">
    <name type="scientific">Escherichia coli O6:H1 (strain CFT073 / ATCC 700928 / UPEC)</name>
    <dbReference type="NCBI Taxonomy" id="199310"/>
    <lineage>
        <taxon>Bacteria</taxon>
        <taxon>Pseudomonadati</taxon>
        <taxon>Pseudomonadota</taxon>
        <taxon>Gammaproteobacteria</taxon>
        <taxon>Enterobacterales</taxon>
        <taxon>Enterobacteriaceae</taxon>
        <taxon>Escherichia</taxon>
    </lineage>
</organism>
<evidence type="ECO:0000313" key="12">
    <source>
        <dbReference type="Proteomes" id="UP000001410"/>
    </source>
</evidence>
<dbReference type="PANTHER" id="PTHR30329:SF21">
    <property type="entry name" value="LIPOPROTEIN YIAD-RELATED"/>
    <property type="match status" value="1"/>
</dbReference>
<dbReference type="HAMAP" id="MF_02204">
    <property type="entry name" value="Pal"/>
    <property type="match status" value="1"/>
</dbReference>
<dbReference type="InterPro" id="IPR006665">
    <property type="entry name" value="OmpA-like"/>
</dbReference>
<gene>
    <name evidence="8 11" type="primary">pal</name>
    <name evidence="11" type="ordered locus">c0821</name>
</gene>
<dbReference type="Pfam" id="PF00691">
    <property type="entry name" value="OmpA"/>
    <property type="match status" value="1"/>
</dbReference>
<comment type="function">
    <text evidence="8">Part of the Tol-Pal system, which plays a role in outer membrane invagination during cell division and is important for maintaining outer membrane integrity.</text>
</comment>
<keyword evidence="12" id="KW-1185">Reference proteome</keyword>
<dbReference type="GO" id="GO:0009279">
    <property type="term" value="C:cell outer membrane"/>
    <property type="evidence" value="ECO:0007669"/>
    <property type="project" value="UniProtKB-SubCell"/>
</dbReference>
<dbReference type="InterPro" id="IPR050330">
    <property type="entry name" value="Bact_OuterMem_StrucFunc"/>
</dbReference>
<keyword evidence="1 8" id="KW-0132">Cell division</keyword>
<evidence type="ECO:0000256" key="1">
    <source>
        <dbReference type="ARBA" id="ARBA00022618"/>
    </source>
</evidence>
<evidence type="ECO:0000256" key="7">
    <source>
        <dbReference type="ARBA" id="ARBA00023306"/>
    </source>
</evidence>
<keyword evidence="3 8" id="KW-0472">Membrane</keyword>
<keyword evidence="5 8" id="KW-0998">Cell outer membrane</keyword>
<dbReference type="PROSITE" id="PS01068">
    <property type="entry name" value="OMPA_1"/>
    <property type="match status" value="1"/>
</dbReference>
<evidence type="ECO:0000256" key="3">
    <source>
        <dbReference type="ARBA" id="ARBA00023136"/>
    </source>
</evidence>
<keyword evidence="7 8" id="KW-0131">Cell cycle</keyword>
<proteinExistence type="inferred from homology"/>
<feature type="domain" description="OmpA-like" evidence="10">
    <location>
        <begin position="68"/>
        <end position="181"/>
    </location>
</feature>
<comment type="subcellular location">
    <subcellularLocation>
        <location evidence="8">Cell outer membrane</location>
        <topology evidence="8">Lipid-anchor</topology>
    </subcellularLocation>
</comment>
<keyword evidence="4 8" id="KW-0564">Palmitate</keyword>
<name>A0A0H2V5B1_ECOL6</name>
<dbReference type="PRINTS" id="PR01021">
    <property type="entry name" value="OMPADOMAIN"/>
</dbReference>
<dbReference type="Gene3D" id="3.30.1330.60">
    <property type="entry name" value="OmpA-like domain"/>
    <property type="match status" value="1"/>
</dbReference>
<dbReference type="EMBL" id="AE014075">
    <property type="protein sequence ID" value="AAN79294.1"/>
    <property type="molecule type" value="Genomic_DNA"/>
</dbReference>
<dbReference type="InterPro" id="IPR006664">
    <property type="entry name" value="OMP_bac"/>
</dbReference>
<accession>A0A0H2V5B1</accession>
<dbReference type="InterPro" id="IPR006690">
    <property type="entry name" value="OMPA-like_CS"/>
</dbReference>
<dbReference type="PROSITE" id="PS51257">
    <property type="entry name" value="PROKAR_LIPOPROTEIN"/>
    <property type="match status" value="1"/>
</dbReference>
<dbReference type="PROSITE" id="PS51123">
    <property type="entry name" value="OMPA_2"/>
    <property type="match status" value="1"/>
</dbReference>
<comment type="similarity">
    <text evidence="8">Belongs to the Pal lipoprotein family.</text>
</comment>
<evidence type="ECO:0000256" key="5">
    <source>
        <dbReference type="ARBA" id="ARBA00023237"/>
    </source>
</evidence>
<comment type="subunit">
    <text evidence="8">The Tol-Pal system is composed of five core proteins: the inner membrane proteins TolA, TolQ and TolR, the periplasmic protein TolB and the outer membrane protein Pal. They form a network linking the inner and outer membranes and the peptidoglycan layer.</text>
</comment>
<dbReference type="InterPro" id="IPR039001">
    <property type="entry name" value="Pal"/>
</dbReference>
<reference evidence="11 12" key="1">
    <citation type="journal article" date="2002" name="Proc. Natl. Acad. Sci. U.S.A.">
        <title>Extensive mosaic structure revealed by the complete genome sequence of uropathogenic Escherichia coli.</title>
        <authorList>
            <person name="Welch R.A."/>
            <person name="Burland V."/>
            <person name="Plunkett G.III."/>
            <person name="Redford P."/>
            <person name="Roesch P."/>
            <person name="Rasko D."/>
            <person name="Buckles E.L."/>
            <person name="Liou S.R."/>
            <person name="Boutin A."/>
            <person name="Hackett J."/>
            <person name="Stroud D."/>
            <person name="Mayhew G.F."/>
            <person name="Rose D.J."/>
            <person name="Zhou S."/>
            <person name="Schwartz D.C."/>
            <person name="Perna N.T."/>
            <person name="Mobley H.L."/>
            <person name="Donnenberg M.S."/>
            <person name="Blattner F.R."/>
        </authorList>
    </citation>
    <scope>NUCLEOTIDE SEQUENCE [LARGE SCALE GENOMIC DNA]</scope>
    <source>
        <strain evidence="12">CFT073 / ATCC 700928 / UPEC</strain>
    </source>
</reference>
<evidence type="ECO:0000256" key="4">
    <source>
        <dbReference type="ARBA" id="ARBA00023139"/>
    </source>
</evidence>
<dbReference type="Proteomes" id="UP000001410">
    <property type="component" value="Chromosome"/>
</dbReference>
<keyword evidence="2 8" id="KW-0732">Signal</keyword>
<keyword evidence="6 8" id="KW-0449">Lipoprotein</keyword>
<dbReference type="InterPro" id="IPR014169">
    <property type="entry name" value="Pal_lipo_C"/>
</dbReference>
<dbReference type="PANTHER" id="PTHR30329">
    <property type="entry name" value="STATOR ELEMENT OF FLAGELLAR MOTOR COMPLEX"/>
    <property type="match status" value="1"/>
</dbReference>
<dbReference type="HOGENOM" id="CLU_016890_9_4_6"/>
<dbReference type="eggNOG" id="COG2885">
    <property type="taxonomic scope" value="Bacteria"/>
</dbReference>
<evidence type="ECO:0000256" key="2">
    <source>
        <dbReference type="ARBA" id="ARBA00022729"/>
    </source>
</evidence>
<feature type="region of interest" description="Disordered" evidence="9">
    <location>
        <begin position="38"/>
        <end position="66"/>
    </location>
</feature>
<dbReference type="KEGG" id="ecc:c0821"/>
<evidence type="ECO:0000256" key="8">
    <source>
        <dbReference type="HAMAP-Rule" id="MF_02204"/>
    </source>
</evidence>
<evidence type="ECO:0000313" key="11">
    <source>
        <dbReference type="EMBL" id="AAN79294.1"/>
    </source>
</evidence>
<feature type="compositionally biased region" description="Gly residues" evidence="9">
    <location>
        <begin position="43"/>
        <end position="58"/>
    </location>
</feature>
<dbReference type="NCBIfam" id="TIGR02802">
    <property type="entry name" value="Pal_lipo"/>
    <property type="match status" value="1"/>
</dbReference>
<dbReference type="CDD" id="cd07185">
    <property type="entry name" value="OmpA_C-like"/>
    <property type="match status" value="1"/>
</dbReference>
<dbReference type="FunFam" id="3.30.1330.60:FF:000002">
    <property type="entry name" value="Peptidoglycan-associated lipoprotein"/>
    <property type="match status" value="1"/>
</dbReference>
<evidence type="ECO:0000259" key="10">
    <source>
        <dbReference type="PROSITE" id="PS51123"/>
    </source>
</evidence>